<name>A0A9P5CQ12_CRYP1</name>
<evidence type="ECO:0000313" key="2">
    <source>
        <dbReference type="EMBL" id="KAF3765545.1"/>
    </source>
</evidence>
<evidence type="ECO:0000313" key="3">
    <source>
        <dbReference type="Proteomes" id="UP000803844"/>
    </source>
</evidence>
<dbReference type="GeneID" id="63840439"/>
<dbReference type="Pfam" id="PF12138">
    <property type="entry name" value="Spherulin4"/>
    <property type="match status" value="1"/>
</dbReference>
<dbReference type="AlphaFoldDB" id="A0A9P5CQ12"/>
<sequence length="275" mass="29977">MQTIPLLLSFLSAASATKLLLPLYVYPTKEGAAWKPVYEAIDGNPDLEFQVILNCNNGPGGDTPGYNNDWQQAVGLLNAYHNVQTLGYVYTSYGARATDDVVTDILNWANWNTEEKNDLTVDGIFFDQVPAGWDGDGGPNDLPYMANITDWARSAFAAIDGSQVIYNLGTVSNHPEYFDGTLADVVLVDETQASDFDPTQMALVIPEGKAARTSWLLYDFARAGLDSDTLEEWLGAFVEAGVDSVNILDYDYNHATTVDNPAALGMVAEILTNLQ</sequence>
<dbReference type="OrthoDB" id="5342184at2759"/>
<feature type="chain" id="PRO_5040469694" evidence="1">
    <location>
        <begin position="17"/>
        <end position="275"/>
    </location>
</feature>
<organism evidence="2 3">
    <name type="scientific">Cryphonectria parasitica (strain ATCC 38755 / EP155)</name>
    <dbReference type="NCBI Taxonomy" id="660469"/>
    <lineage>
        <taxon>Eukaryota</taxon>
        <taxon>Fungi</taxon>
        <taxon>Dikarya</taxon>
        <taxon>Ascomycota</taxon>
        <taxon>Pezizomycotina</taxon>
        <taxon>Sordariomycetes</taxon>
        <taxon>Sordariomycetidae</taxon>
        <taxon>Diaporthales</taxon>
        <taxon>Cryphonectriaceae</taxon>
        <taxon>Cryphonectria-Endothia species complex</taxon>
        <taxon>Cryphonectria</taxon>
    </lineage>
</organism>
<feature type="signal peptide" evidence="1">
    <location>
        <begin position="1"/>
        <end position="16"/>
    </location>
</feature>
<dbReference type="RefSeq" id="XP_040776506.1">
    <property type="nucleotide sequence ID" value="XM_040923310.1"/>
</dbReference>
<dbReference type="EMBL" id="MU032347">
    <property type="protein sequence ID" value="KAF3765545.1"/>
    <property type="molecule type" value="Genomic_DNA"/>
</dbReference>
<keyword evidence="1" id="KW-0732">Signal</keyword>
<reference evidence="2" key="1">
    <citation type="journal article" date="2020" name="Phytopathology">
        <title>Genome sequence of the chestnut blight fungus Cryphonectria parasitica EP155: A fundamental resource for an archetypical invasive plant pathogen.</title>
        <authorList>
            <person name="Crouch J.A."/>
            <person name="Dawe A."/>
            <person name="Aerts A."/>
            <person name="Barry K."/>
            <person name="Churchill A.C.L."/>
            <person name="Grimwood J."/>
            <person name="Hillman B."/>
            <person name="Milgroom M.G."/>
            <person name="Pangilinan J."/>
            <person name="Smith M."/>
            <person name="Salamov A."/>
            <person name="Schmutz J."/>
            <person name="Yadav J."/>
            <person name="Grigoriev I.V."/>
            <person name="Nuss D."/>
        </authorList>
    </citation>
    <scope>NUCLEOTIDE SEQUENCE</scope>
    <source>
        <strain evidence="2">EP155</strain>
    </source>
</reference>
<gene>
    <name evidence="2" type="ORF">M406DRAFT_355966</name>
</gene>
<dbReference type="PANTHER" id="PTHR35040">
    <property type="match status" value="1"/>
</dbReference>
<keyword evidence="3" id="KW-1185">Reference proteome</keyword>
<dbReference type="Proteomes" id="UP000803844">
    <property type="component" value="Unassembled WGS sequence"/>
</dbReference>
<proteinExistence type="predicted"/>
<comment type="caution">
    <text evidence="2">The sequence shown here is derived from an EMBL/GenBank/DDBJ whole genome shotgun (WGS) entry which is preliminary data.</text>
</comment>
<accession>A0A9P5CQ12</accession>
<protein>
    <submittedName>
        <fullName evidence="2">Uncharacterized protein</fullName>
    </submittedName>
</protein>
<dbReference type="InterPro" id="IPR021986">
    <property type="entry name" value="Spherulin4"/>
</dbReference>
<dbReference type="PANTHER" id="PTHR35040:SF9">
    <property type="entry name" value="4-LIKE CELL SURFACE PROTEIN, PUTATIVE (AFU_ORTHOLOGUE AFUA_4G14080)-RELATED"/>
    <property type="match status" value="1"/>
</dbReference>
<evidence type="ECO:0000256" key="1">
    <source>
        <dbReference type="SAM" id="SignalP"/>
    </source>
</evidence>